<evidence type="ECO:0000256" key="6">
    <source>
        <dbReference type="ARBA" id="ARBA00022932"/>
    </source>
</evidence>
<keyword evidence="5" id="KW-0235">DNA replication</keyword>
<feature type="domain" description="DNA polymerase III delta N-terminal" evidence="9">
    <location>
        <begin position="7"/>
        <end position="125"/>
    </location>
</feature>
<dbReference type="EC" id="2.7.7.7" evidence="1"/>
<dbReference type="PANTHER" id="PTHR34388:SF1">
    <property type="entry name" value="DNA POLYMERASE III SUBUNIT DELTA"/>
    <property type="match status" value="1"/>
</dbReference>
<protein>
    <recommendedName>
        <fullName evidence="2">DNA polymerase III subunit delta</fullName>
        <ecNumber evidence="1">2.7.7.7</ecNumber>
    </recommendedName>
</protein>
<dbReference type="Pfam" id="PF06144">
    <property type="entry name" value="DNA_pol3_delta"/>
    <property type="match status" value="1"/>
</dbReference>
<organism evidence="11 12">
    <name type="scientific">Spiroplasma taiwanense CT-1</name>
    <dbReference type="NCBI Taxonomy" id="1276220"/>
    <lineage>
        <taxon>Bacteria</taxon>
        <taxon>Bacillati</taxon>
        <taxon>Mycoplasmatota</taxon>
        <taxon>Mollicutes</taxon>
        <taxon>Entomoplasmatales</taxon>
        <taxon>Spiroplasmataceae</taxon>
        <taxon>Spiroplasma</taxon>
    </lineage>
</organism>
<dbReference type="RefSeq" id="WP_020834350.1">
    <property type="nucleotide sequence ID" value="NC_021846.1"/>
</dbReference>
<dbReference type="GO" id="GO:0003887">
    <property type="term" value="F:DNA-directed DNA polymerase activity"/>
    <property type="evidence" value="ECO:0007669"/>
    <property type="project" value="UniProtKB-KW"/>
</dbReference>
<dbReference type="InterPro" id="IPR005790">
    <property type="entry name" value="DNA_polIII_delta"/>
</dbReference>
<keyword evidence="6" id="KW-0239">DNA-directed DNA polymerase</keyword>
<evidence type="ECO:0000256" key="4">
    <source>
        <dbReference type="ARBA" id="ARBA00022695"/>
    </source>
</evidence>
<dbReference type="NCBIfam" id="TIGR01128">
    <property type="entry name" value="holA"/>
    <property type="match status" value="1"/>
</dbReference>
<dbReference type="SUPFAM" id="SSF48019">
    <property type="entry name" value="post-AAA+ oligomerization domain-like"/>
    <property type="match status" value="1"/>
</dbReference>
<reference evidence="11 12" key="1">
    <citation type="journal article" date="2013" name="Genome Biol. Evol.">
        <title>Comparison of metabolic capacities and inference of gene content evolution in mosquito-associated Spiroplasma diminutum and S. taiwanense.</title>
        <authorList>
            <person name="Lo W.S."/>
            <person name="Ku C."/>
            <person name="Chen L.L."/>
            <person name="Chang T.H."/>
            <person name="Kuo C.H."/>
        </authorList>
    </citation>
    <scope>NUCLEOTIDE SEQUENCE [LARGE SCALE GENOMIC DNA]</scope>
    <source>
        <strain evidence="11">CT-1</strain>
    </source>
</reference>
<evidence type="ECO:0000259" key="9">
    <source>
        <dbReference type="Pfam" id="PF06144"/>
    </source>
</evidence>
<evidence type="ECO:0000256" key="5">
    <source>
        <dbReference type="ARBA" id="ARBA00022705"/>
    </source>
</evidence>
<dbReference type="EMBL" id="CP005074">
    <property type="protein sequence ID" value="AGR41211.1"/>
    <property type="molecule type" value="Genomic_DNA"/>
</dbReference>
<dbReference type="InterPro" id="IPR048466">
    <property type="entry name" value="DNA_pol3_delta-like_C"/>
</dbReference>
<dbReference type="GO" id="GO:0006261">
    <property type="term" value="P:DNA-templated DNA replication"/>
    <property type="evidence" value="ECO:0007669"/>
    <property type="project" value="TreeGrafter"/>
</dbReference>
<dbReference type="PATRIC" id="fig|1276220.3.peg.600"/>
<keyword evidence="12" id="KW-1185">Reference proteome</keyword>
<keyword evidence="4" id="KW-0548">Nucleotidyltransferase</keyword>
<dbReference type="HOGENOM" id="CLU_044694_4_1_14"/>
<dbReference type="InterPro" id="IPR010372">
    <property type="entry name" value="DNA_pol3_delta_N"/>
</dbReference>
<dbReference type="InterPro" id="IPR008921">
    <property type="entry name" value="DNA_pol3_clamp-load_cplx_C"/>
</dbReference>
<evidence type="ECO:0000256" key="8">
    <source>
        <dbReference type="ARBA" id="ARBA00049244"/>
    </source>
</evidence>
<feature type="domain" description="DNA polymerase III delta subunit-like C-terminal" evidence="10">
    <location>
        <begin position="197"/>
        <end position="313"/>
    </location>
</feature>
<dbReference type="KEGG" id="stai:STAIW_v1c05890"/>
<dbReference type="GO" id="GO:0009360">
    <property type="term" value="C:DNA polymerase III complex"/>
    <property type="evidence" value="ECO:0007669"/>
    <property type="project" value="InterPro"/>
</dbReference>
<comment type="catalytic activity">
    <reaction evidence="8">
        <text>DNA(n) + a 2'-deoxyribonucleoside 5'-triphosphate = DNA(n+1) + diphosphate</text>
        <dbReference type="Rhea" id="RHEA:22508"/>
        <dbReference type="Rhea" id="RHEA-COMP:17339"/>
        <dbReference type="Rhea" id="RHEA-COMP:17340"/>
        <dbReference type="ChEBI" id="CHEBI:33019"/>
        <dbReference type="ChEBI" id="CHEBI:61560"/>
        <dbReference type="ChEBI" id="CHEBI:173112"/>
        <dbReference type="EC" id="2.7.7.7"/>
    </reaction>
</comment>
<dbReference type="Proteomes" id="UP000014984">
    <property type="component" value="Chromosome"/>
</dbReference>
<dbReference type="Gene3D" id="3.40.50.300">
    <property type="entry name" value="P-loop containing nucleotide triphosphate hydrolases"/>
    <property type="match status" value="1"/>
</dbReference>
<proteinExistence type="inferred from homology"/>
<comment type="similarity">
    <text evidence="7">Belongs to the DNA polymerase HolA subunit family.</text>
</comment>
<gene>
    <name evidence="11" type="primary">holA</name>
    <name evidence="11" type="ORF">STAIW_v1c05890</name>
</gene>
<dbReference type="Gene3D" id="1.20.272.10">
    <property type="match status" value="1"/>
</dbReference>
<dbReference type="GO" id="GO:0003677">
    <property type="term" value="F:DNA binding"/>
    <property type="evidence" value="ECO:0007669"/>
    <property type="project" value="InterPro"/>
</dbReference>
<evidence type="ECO:0000313" key="12">
    <source>
        <dbReference type="Proteomes" id="UP000014984"/>
    </source>
</evidence>
<evidence type="ECO:0000256" key="2">
    <source>
        <dbReference type="ARBA" id="ARBA00017703"/>
    </source>
</evidence>
<evidence type="ECO:0000256" key="7">
    <source>
        <dbReference type="ARBA" id="ARBA00034754"/>
    </source>
</evidence>
<name>S5LX61_9MOLU</name>
<dbReference type="eggNOG" id="COG1466">
    <property type="taxonomic scope" value="Bacteria"/>
</dbReference>
<accession>S5LX61</accession>
<dbReference type="OrthoDB" id="400018at2"/>
<keyword evidence="3" id="KW-0808">Transferase</keyword>
<dbReference type="SUPFAM" id="SSF52540">
    <property type="entry name" value="P-loop containing nucleoside triphosphate hydrolases"/>
    <property type="match status" value="1"/>
</dbReference>
<evidence type="ECO:0000259" key="10">
    <source>
        <dbReference type="Pfam" id="PF21694"/>
    </source>
</evidence>
<dbReference type="AlphaFoldDB" id="S5LX61"/>
<sequence>MIFVQSKDDFLVKKQVNKLIEKININNQYEIYEYSLIDDSVIKILEEIKTYSFFSNKKIIIINDCWFVNESKIKLHKDFDIKYIEEIFNIKNTEVEIIMSLNSEKFSKKLKIAKLTEQNVRLFKIELPTYNQKKDIFIRKMQKANIDFDHKSVDLFIEKIPESMQIFSNEIDKLLSLNKYIDNNLIEEIVSKYYSYDTFEIANCFISNDISNFLTQWSSYKQMNNDIFSFIALLSSNFILLRNILLCKKLNYSNNEIFSKLNVNPYRMTKLLEKNRLNIEQINDKIKVMYSLEKNIKNGKYDSKVIPEIKFLKMFF</sequence>
<dbReference type="Pfam" id="PF21694">
    <property type="entry name" value="DNA_pol3_delta_C"/>
    <property type="match status" value="1"/>
</dbReference>
<dbReference type="PANTHER" id="PTHR34388">
    <property type="entry name" value="DNA POLYMERASE III SUBUNIT DELTA"/>
    <property type="match status" value="1"/>
</dbReference>
<evidence type="ECO:0000313" key="11">
    <source>
        <dbReference type="EMBL" id="AGR41211.1"/>
    </source>
</evidence>
<evidence type="ECO:0000256" key="3">
    <source>
        <dbReference type="ARBA" id="ARBA00022679"/>
    </source>
</evidence>
<dbReference type="STRING" id="1276220.STAIW_v1c05890"/>
<dbReference type="InterPro" id="IPR027417">
    <property type="entry name" value="P-loop_NTPase"/>
</dbReference>
<evidence type="ECO:0000256" key="1">
    <source>
        <dbReference type="ARBA" id="ARBA00012417"/>
    </source>
</evidence>